<proteinExistence type="predicted"/>
<sequence length="95" mass="9914">MKTSSFTSKSCEPRNVSLSPLRLPLLQPRTGRGNGGGEGGGAGGVTQQILSNAAMALDGWWPLGGQPTRSCGRRSERKREEEGRGVGGCDSMGSH</sequence>
<name>A0ACC2GS15_DALPE</name>
<dbReference type="Proteomes" id="UP001157502">
    <property type="component" value="Chromosome 10"/>
</dbReference>
<gene>
    <name evidence="1" type="ORF">DPEC_G00135060</name>
</gene>
<reference evidence="1" key="1">
    <citation type="submission" date="2021-05" db="EMBL/GenBank/DDBJ databases">
        <authorList>
            <person name="Pan Q."/>
            <person name="Jouanno E."/>
            <person name="Zahm M."/>
            <person name="Klopp C."/>
            <person name="Cabau C."/>
            <person name="Louis A."/>
            <person name="Berthelot C."/>
            <person name="Parey E."/>
            <person name="Roest Crollius H."/>
            <person name="Montfort J."/>
            <person name="Robinson-Rechavi M."/>
            <person name="Bouchez O."/>
            <person name="Lampietro C."/>
            <person name="Lopez Roques C."/>
            <person name="Donnadieu C."/>
            <person name="Postlethwait J."/>
            <person name="Bobe J."/>
            <person name="Dillon D."/>
            <person name="Chandos A."/>
            <person name="von Hippel F."/>
            <person name="Guiguen Y."/>
        </authorList>
    </citation>
    <scope>NUCLEOTIDE SEQUENCE</scope>
    <source>
        <strain evidence="1">YG-Jan2019</strain>
    </source>
</reference>
<comment type="caution">
    <text evidence="1">The sequence shown here is derived from an EMBL/GenBank/DDBJ whole genome shotgun (WGS) entry which is preliminary data.</text>
</comment>
<evidence type="ECO:0000313" key="1">
    <source>
        <dbReference type="EMBL" id="KAJ8006423.1"/>
    </source>
</evidence>
<evidence type="ECO:0000313" key="2">
    <source>
        <dbReference type="Proteomes" id="UP001157502"/>
    </source>
</evidence>
<protein>
    <submittedName>
        <fullName evidence="1">Uncharacterized protein</fullName>
    </submittedName>
</protein>
<organism evidence="1 2">
    <name type="scientific">Dallia pectoralis</name>
    <name type="common">Alaska blackfish</name>
    <dbReference type="NCBI Taxonomy" id="75939"/>
    <lineage>
        <taxon>Eukaryota</taxon>
        <taxon>Metazoa</taxon>
        <taxon>Chordata</taxon>
        <taxon>Craniata</taxon>
        <taxon>Vertebrata</taxon>
        <taxon>Euteleostomi</taxon>
        <taxon>Actinopterygii</taxon>
        <taxon>Neopterygii</taxon>
        <taxon>Teleostei</taxon>
        <taxon>Protacanthopterygii</taxon>
        <taxon>Esociformes</taxon>
        <taxon>Umbridae</taxon>
        <taxon>Dallia</taxon>
    </lineage>
</organism>
<keyword evidence="2" id="KW-1185">Reference proteome</keyword>
<dbReference type="EMBL" id="CM055737">
    <property type="protein sequence ID" value="KAJ8006423.1"/>
    <property type="molecule type" value="Genomic_DNA"/>
</dbReference>
<accession>A0ACC2GS15</accession>